<protein>
    <recommendedName>
        <fullName evidence="2 5">Alpha-galactosidase</fullName>
        <ecNumber evidence="2 5">3.2.1.22</ecNumber>
    </recommendedName>
</protein>
<organism evidence="8 9">
    <name type="scientific">Amygdalobacter indicium</name>
    <dbReference type="NCBI Taxonomy" id="3029272"/>
    <lineage>
        <taxon>Bacteria</taxon>
        <taxon>Bacillati</taxon>
        <taxon>Bacillota</taxon>
        <taxon>Clostridia</taxon>
        <taxon>Eubacteriales</taxon>
        <taxon>Oscillospiraceae</taxon>
        <taxon>Amygdalobacter</taxon>
    </lineage>
</organism>
<proteinExistence type="inferred from homology"/>
<evidence type="ECO:0000313" key="9">
    <source>
        <dbReference type="Proteomes" id="UP001220478"/>
    </source>
</evidence>
<dbReference type="PANTHER" id="PTHR43053">
    <property type="entry name" value="GLYCOSIDASE FAMILY 31"/>
    <property type="match status" value="1"/>
</dbReference>
<dbReference type="InterPro" id="IPR031704">
    <property type="entry name" value="Glyco_hydro_36_N"/>
</dbReference>
<dbReference type="Pfam" id="PF02065">
    <property type="entry name" value="Melibiase"/>
    <property type="match status" value="1"/>
</dbReference>
<dbReference type="InterPro" id="IPR002252">
    <property type="entry name" value="Glyco_hydro_36"/>
</dbReference>
<dbReference type="GO" id="GO:0004557">
    <property type="term" value="F:alpha-galactosidase activity"/>
    <property type="evidence" value="ECO:0007669"/>
    <property type="project" value="UniProtKB-EC"/>
</dbReference>
<dbReference type="EMBL" id="CP118868">
    <property type="protein sequence ID" value="WEG35774.1"/>
    <property type="molecule type" value="Genomic_DNA"/>
</dbReference>
<dbReference type="InterPro" id="IPR013780">
    <property type="entry name" value="Glyco_hydro_b"/>
</dbReference>
<dbReference type="InterPro" id="IPR038417">
    <property type="entry name" value="Alpga-gal_N_sf"/>
</dbReference>
<comment type="catalytic activity">
    <reaction evidence="1 5">
        <text>Hydrolysis of terminal, non-reducing alpha-D-galactose residues in alpha-D-galactosides, including galactose oligosaccharides, galactomannans and galactolipids.</text>
        <dbReference type="EC" id="3.2.1.22"/>
    </reaction>
</comment>
<keyword evidence="9" id="KW-1185">Reference proteome</keyword>
<feature type="domain" description="Glycosyl hydrolase family 36 C-terminal" evidence="6">
    <location>
        <begin position="655"/>
        <end position="725"/>
    </location>
</feature>
<dbReference type="Pfam" id="PF16875">
    <property type="entry name" value="Glyco_hydro_36N"/>
    <property type="match status" value="1"/>
</dbReference>
<dbReference type="Gene3D" id="2.70.98.60">
    <property type="entry name" value="alpha-galactosidase from lactobacil brevis"/>
    <property type="match status" value="1"/>
</dbReference>
<dbReference type="Pfam" id="PF16874">
    <property type="entry name" value="Glyco_hydro_36C"/>
    <property type="match status" value="1"/>
</dbReference>
<dbReference type="CDD" id="cd14791">
    <property type="entry name" value="GH36"/>
    <property type="match status" value="1"/>
</dbReference>
<dbReference type="Gene3D" id="2.60.40.1180">
    <property type="entry name" value="Golgi alpha-mannosidase II"/>
    <property type="match status" value="1"/>
</dbReference>
<evidence type="ECO:0000256" key="3">
    <source>
        <dbReference type="ARBA" id="ARBA00022801"/>
    </source>
</evidence>
<evidence type="ECO:0000313" key="8">
    <source>
        <dbReference type="EMBL" id="WEG35774.1"/>
    </source>
</evidence>
<evidence type="ECO:0000256" key="5">
    <source>
        <dbReference type="PIRNR" id="PIRNR005536"/>
    </source>
</evidence>
<keyword evidence="4 5" id="KW-0326">Glycosidase</keyword>
<dbReference type="InterPro" id="IPR031705">
    <property type="entry name" value="Glyco_hydro_36_C"/>
</dbReference>
<evidence type="ECO:0000256" key="2">
    <source>
        <dbReference type="ARBA" id="ARBA00012755"/>
    </source>
</evidence>
<dbReference type="Gene3D" id="3.20.20.70">
    <property type="entry name" value="Aldolase class I"/>
    <property type="match status" value="1"/>
</dbReference>
<feature type="domain" description="Glycosyl hydrolase family 36 N-terminal" evidence="7">
    <location>
        <begin position="39"/>
        <end position="293"/>
    </location>
</feature>
<reference evidence="8 9" key="1">
    <citation type="submission" date="2023-02" db="EMBL/GenBank/DDBJ databases">
        <title>Novel Oscillospiraceae bacterial genomes.</title>
        <authorList>
            <person name="Srinivasan S."/>
            <person name="Austin M.N."/>
            <person name="Fiedler T.L."/>
            <person name="Strenk S.M."/>
            <person name="Agnew K.J."/>
            <person name="Nagana Gowda G.A."/>
            <person name="Raftery D."/>
            <person name="Beamer M.A."/>
            <person name="Achilles S.L."/>
            <person name="Wiesenfeld H.C."/>
            <person name="Fredricks D.N."/>
            <person name="Hillier S.L."/>
        </authorList>
    </citation>
    <scope>NUCLEOTIDE SEQUENCE [LARGE SCALE GENOMIC DNA]</scope>
    <source>
        <strain evidence="8 9">CHIC02 1186E3-8</strain>
    </source>
</reference>
<evidence type="ECO:0000259" key="7">
    <source>
        <dbReference type="Pfam" id="PF16875"/>
    </source>
</evidence>
<evidence type="ECO:0000259" key="6">
    <source>
        <dbReference type="Pfam" id="PF16874"/>
    </source>
</evidence>
<sequence>MNAVNSQSFRNIVYNPQDGTITLYTKNTGYQMKIDKYGSLLHTWYGAKPSGRDLSYLIDYSNHSFSGNPADAAANRAYSFDTLPQEYPQEGTGDFRVTGLQIKWPNGSRGTDLRYYSHRIYQGKNALPGLPSFRNANNVETLVVILKDKYSELYVELYYSVYPDSDLITRSSKVINRTEQLLSINNLSSATLDFIRGDYNLVHFAGRHNLERQITETPLKQGIFSITSSRGTSSHQHNPAAILKKPETTENQGEAYAIALVYSGGFYFDCEKDQIGQTRIVVGMDKQILNWPLNSGESLQSPEVALTYSCSGINGVSQNLHTAIKQNLLPPNSSLVKRPVLINNWEATYFDFTKEKLLELAGIAKELNLDLFVLDDGWFGKRNDDTAGLGDWTTNEQKLGGNLADLVREINKIGLDFGIWIEPEMVNEDSDLYRKHPEWAIQIPARKPNVSRGQLVLDFANPEVQDYLINCIDSILSQAPIKYIKWDMNRSICDWYSGTLRSAEQGKQAHLYVLGVYRVLDYLVTKYPKLLLEGCSGGGGRFDLGMLYYQPQIWTSDDTDAVERLKIQAGTASIYPVSTISAHVSAVPNHQNHRITPLFTRGLVAMQGAFGYELDLSKLNAEEKQTIKQQISFYKKHEALIRTGIYYRLTVPQMAAWEFAAADATQALLVSVYLELPTSAMSKTVLWKGLKKEARYQVTEYIASGKRVLGQFYGQDLMLAGTVLQQPVCEHDAVCLLAEIIN</sequence>
<gene>
    <name evidence="8" type="ORF">PYS61_01015</name>
</gene>
<dbReference type="InterPro" id="IPR013785">
    <property type="entry name" value="Aldolase_TIM"/>
</dbReference>
<dbReference type="SUPFAM" id="SSF51445">
    <property type="entry name" value="(Trans)glycosidases"/>
    <property type="match status" value="1"/>
</dbReference>
<dbReference type="Proteomes" id="UP001220478">
    <property type="component" value="Chromosome"/>
</dbReference>
<dbReference type="PIRSF" id="PIRSF005536">
    <property type="entry name" value="Agal"/>
    <property type="match status" value="1"/>
</dbReference>
<dbReference type="EC" id="3.2.1.22" evidence="2 5"/>
<dbReference type="InterPro" id="IPR050985">
    <property type="entry name" value="Alpha-glycosidase_related"/>
</dbReference>
<evidence type="ECO:0000256" key="4">
    <source>
        <dbReference type="ARBA" id="ARBA00023295"/>
    </source>
</evidence>
<dbReference type="PRINTS" id="PR00743">
    <property type="entry name" value="GLHYDRLASE36"/>
</dbReference>
<accession>A0ABY8C668</accession>
<keyword evidence="3 5" id="KW-0378">Hydrolase</keyword>
<evidence type="ECO:0000256" key="1">
    <source>
        <dbReference type="ARBA" id="ARBA00001255"/>
    </source>
</evidence>
<dbReference type="RefSeq" id="WP_315571881.1">
    <property type="nucleotide sequence ID" value="NZ_CP118868.1"/>
</dbReference>
<name>A0ABY8C668_9FIRM</name>
<dbReference type="PANTHER" id="PTHR43053:SF3">
    <property type="entry name" value="ALPHA-GALACTOSIDASE C-RELATED"/>
    <property type="match status" value="1"/>
</dbReference>
<dbReference type="InterPro" id="IPR017853">
    <property type="entry name" value="GH"/>
</dbReference>
<comment type="similarity">
    <text evidence="5">Belongs to the glycosyl hydrolase.</text>
</comment>